<dbReference type="EMBL" id="JASWJB010000003">
    <property type="protein sequence ID" value="KAK2616720.1"/>
    <property type="molecule type" value="Genomic_DNA"/>
</dbReference>
<reference evidence="1" key="1">
    <citation type="submission" date="2023-06" db="EMBL/GenBank/DDBJ databases">
        <title>Conoideocrella luteorostrata (Hypocreales: Clavicipitaceae), a potential biocontrol fungus for elongate hemlock scale in United States Christmas tree production areas.</title>
        <authorList>
            <person name="Barrett H."/>
            <person name="Lovett B."/>
            <person name="Macias A.M."/>
            <person name="Stajich J.E."/>
            <person name="Kasson M.T."/>
        </authorList>
    </citation>
    <scope>NUCLEOTIDE SEQUENCE</scope>
    <source>
        <strain evidence="1">ARSEF 14590</strain>
    </source>
</reference>
<gene>
    <name evidence="1" type="ORF">QQS21_000332</name>
</gene>
<organism evidence="1 2">
    <name type="scientific">Conoideocrella luteorostrata</name>
    <dbReference type="NCBI Taxonomy" id="1105319"/>
    <lineage>
        <taxon>Eukaryota</taxon>
        <taxon>Fungi</taxon>
        <taxon>Dikarya</taxon>
        <taxon>Ascomycota</taxon>
        <taxon>Pezizomycotina</taxon>
        <taxon>Sordariomycetes</taxon>
        <taxon>Hypocreomycetidae</taxon>
        <taxon>Hypocreales</taxon>
        <taxon>Clavicipitaceae</taxon>
        <taxon>Conoideocrella</taxon>
    </lineage>
</organism>
<sequence length="433" mass="49246">MTMACLECLPAEIYLQIFVLVPDLVSLDSLLRASPVAYRVFDNHAVEITDAVLDSGYTFGHTRVLFRIIALIRSGTLPISSLWDFRHRVLKPSMVYRWRVRGCIGGLTPEKLDQNTTPAVIKSILATARHINCLALDCLAVLLARFRALQPEHLADPTAITYQPWVRCAENGFSPLWESRPNAVRFQVTDLGHPSWGEEQRVLRAFWRLQLIYDLKRAATRGQLQWSQTDLTDLEQVAAISPPDWRQFDDVKIRLYEIPFGPSSLYDASMHRIIGEEGSSVHPEIEEILSVLDYIGDAYGARFARTLAEGKQNYSVLNGPREIQRLWPLPGPCKGKEWKPIVYPSIGVNYNFRGLSIFAIPEKSAISSKRRVLSFDPYRRVGFAFWSNERMMSHGLHMAPKEYSPGHVGFAWLSILSPEEITRVKREVEGKSH</sequence>
<dbReference type="Proteomes" id="UP001251528">
    <property type="component" value="Unassembled WGS sequence"/>
</dbReference>
<name>A0AAJ0CZY3_9HYPO</name>
<evidence type="ECO:0000313" key="2">
    <source>
        <dbReference type="Proteomes" id="UP001251528"/>
    </source>
</evidence>
<proteinExistence type="predicted"/>
<evidence type="ECO:0000313" key="1">
    <source>
        <dbReference type="EMBL" id="KAK2616720.1"/>
    </source>
</evidence>
<evidence type="ECO:0008006" key="3">
    <source>
        <dbReference type="Google" id="ProtNLM"/>
    </source>
</evidence>
<accession>A0AAJ0CZY3</accession>
<dbReference type="AlphaFoldDB" id="A0AAJ0CZY3"/>
<protein>
    <recommendedName>
        <fullName evidence="3">F-box domain-containing protein</fullName>
    </recommendedName>
</protein>
<comment type="caution">
    <text evidence="1">The sequence shown here is derived from an EMBL/GenBank/DDBJ whole genome shotgun (WGS) entry which is preliminary data.</text>
</comment>
<keyword evidence="2" id="KW-1185">Reference proteome</keyword>